<protein>
    <submittedName>
        <fullName evidence="1">Uncharacterized protein</fullName>
    </submittedName>
</protein>
<evidence type="ECO:0000313" key="2">
    <source>
        <dbReference type="Proteomes" id="UP001046350"/>
    </source>
</evidence>
<keyword evidence="2" id="KW-1185">Reference proteome</keyword>
<gene>
    <name evidence="1" type="ORF">KSS94_18015</name>
</gene>
<evidence type="ECO:0000313" key="1">
    <source>
        <dbReference type="EMBL" id="QXH49831.1"/>
    </source>
</evidence>
<dbReference type="RefSeq" id="WP_217839438.1">
    <property type="nucleotide sequence ID" value="NZ_CP077076.1"/>
</dbReference>
<proteinExistence type="predicted"/>
<reference evidence="1" key="1">
    <citation type="journal article" date="2021" name="Microorganisms">
        <title>The Ever-Expanding Pseudomonas Genus: Description of 43 New Species and Partition of the Pseudomonas putida Group.</title>
        <authorList>
            <person name="Girard L."/>
            <person name="Lood C."/>
            <person name="Hofte M."/>
            <person name="Vandamme P."/>
            <person name="Rokni-Zadeh H."/>
            <person name="van Noort V."/>
            <person name="Lavigne R."/>
            <person name="De Mot R."/>
        </authorList>
    </citation>
    <scope>NUCLEOTIDE SEQUENCE</scope>
    <source>
        <strain evidence="1">COW40</strain>
    </source>
</reference>
<sequence>MSLKSDHARLSYSETGDDLFGLFEQELFNTAKVPTTVATQDGAAELYLVDSTYALVGQGIGSIVMDLAPGPYQIRQRVGDTESVHEFQVCAAEPATLTLPLLDFPTPIPLPGSALSSGSGLEYRVLDAQPGNFRLLLWTPVPDEPADDVLGLALEHLSLETFNGRSSVALAAQRTQHSAWTCLDLQPGSYVLAQKTAQGRRCFLPLRIAEGMVTSVYLVQLRDGNGQPVPLELQHAAITLLPATLYGEQLIGPLRRLEAARKALALGRNVRGWSAWDTTGNLNNPLLALIDGQLEDLAELGSVLGDSEQMASGQAQAEVLGAPPVLRRSWSRLLQTPAGNEALQGLFTFDYEVEGSYCWFIWSQVVEAADKSPTVQGAAPNPLGLVQMLAHRFTWLHKFIAPPNLTEQNLNAPTYEELVGLFVWFVENPGTRSLLIKTYKSAWDALDGEMAPAVQRICRAFETMDDGALVKAMGGRAVLVRSALDSLGFPKARREQYARSLLRLLVKQLDENDRQRLGSFVNVAKWLFETADTPRIPQDGLEHRD</sequence>
<name>A0ABX8N0D1_9PSED</name>
<accession>A0ABX8N0D1</accession>
<organism evidence="1 2">
    <name type="scientific">Pseudomonas fakonensis</name>
    <dbReference type="NCBI Taxonomy" id="2842355"/>
    <lineage>
        <taxon>Bacteria</taxon>
        <taxon>Pseudomonadati</taxon>
        <taxon>Pseudomonadota</taxon>
        <taxon>Gammaproteobacteria</taxon>
        <taxon>Pseudomonadales</taxon>
        <taxon>Pseudomonadaceae</taxon>
        <taxon>Pseudomonas</taxon>
    </lineage>
</organism>
<dbReference type="Proteomes" id="UP001046350">
    <property type="component" value="Chromosome"/>
</dbReference>
<dbReference type="EMBL" id="CP077076">
    <property type="protein sequence ID" value="QXH49831.1"/>
    <property type="molecule type" value="Genomic_DNA"/>
</dbReference>